<comment type="caution">
    <text evidence="10">The sequence shown here is derived from an EMBL/GenBank/DDBJ whole genome shotgun (WGS) entry which is preliminary data.</text>
</comment>
<protein>
    <submittedName>
        <fullName evidence="10">Cobalamin biosynthesis protein CbiB</fullName>
    </submittedName>
</protein>
<keyword evidence="4" id="KW-1003">Cell membrane</keyword>
<dbReference type="GO" id="GO:0009236">
    <property type="term" value="P:cobalamin biosynthetic process"/>
    <property type="evidence" value="ECO:0007669"/>
    <property type="project" value="UniProtKB-UniPathway"/>
</dbReference>
<dbReference type="Pfam" id="PF03186">
    <property type="entry name" value="CobD_Cbib"/>
    <property type="match status" value="1"/>
</dbReference>
<dbReference type="PANTHER" id="PTHR34308:SF1">
    <property type="entry name" value="COBALAMIN BIOSYNTHESIS PROTEIN CBIB"/>
    <property type="match status" value="1"/>
</dbReference>
<comment type="similarity">
    <text evidence="3">Belongs to the CobD/CbiB family.</text>
</comment>
<keyword evidence="8 9" id="KW-0472">Membrane</keyword>
<organism evidence="10">
    <name type="scientific">mine drainage metagenome</name>
    <dbReference type="NCBI Taxonomy" id="410659"/>
    <lineage>
        <taxon>unclassified sequences</taxon>
        <taxon>metagenomes</taxon>
        <taxon>ecological metagenomes</taxon>
    </lineage>
</organism>
<dbReference type="HAMAP" id="MF_00024">
    <property type="entry name" value="CobD_CbiB"/>
    <property type="match status" value="1"/>
</dbReference>
<reference evidence="10" key="1">
    <citation type="submission" date="2016-10" db="EMBL/GenBank/DDBJ databases">
        <title>Sequence of Gallionella enrichment culture.</title>
        <authorList>
            <person name="Poehlein A."/>
            <person name="Muehling M."/>
            <person name="Daniel R."/>
        </authorList>
    </citation>
    <scope>NUCLEOTIDE SEQUENCE</scope>
</reference>
<evidence type="ECO:0000256" key="7">
    <source>
        <dbReference type="ARBA" id="ARBA00022989"/>
    </source>
</evidence>
<accession>A0A1J5QGF4</accession>
<evidence type="ECO:0000256" key="8">
    <source>
        <dbReference type="ARBA" id="ARBA00023136"/>
    </source>
</evidence>
<evidence type="ECO:0000313" key="10">
    <source>
        <dbReference type="EMBL" id="OIQ82322.1"/>
    </source>
</evidence>
<name>A0A1J5QGF4_9ZZZZ</name>
<sequence length="310" mass="33510">MLSFAHYPTSPLVVLAAVLLDRLLGEPARWHPLVGFGRLANVLEARCNRPCRQRRQRLVGAVAVAVLIAPACFAAAWLSAQPWGLLCDVLLLYSAIGARSLAQHAEAVAAALRRDDLPSARHRVGRMVSRNTADLPETGIARATVESVLENGSDAVFGALFWFVVLGAPGAVLFRLANTLDAMWGYRTVRFLHFGWAAARLDDVLGYIPARLTALSYALLGNFRRGIACWMKQARHWYSPNAGPVMAAGAGALQLTLGGVAQYHGAMKQRPILGEGNSPASADIERAVALVQRSLILWVVIIFLGGWFLA</sequence>
<evidence type="ECO:0000256" key="9">
    <source>
        <dbReference type="SAM" id="Phobius"/>
    </source>
</evidence>
<dbReference type="GO" id="GO:0005886">
    <property type="term" value="C:plasma membrane"/>
    <property type="evidence" value="ECO:0007669"/>
    <property type="project" value="UniProtKB-SubCell"/>
</dbReference>
<dbReference type="GO" id="GO:0048472">
    <property type="term" value="F:threonine-phosphate decarboxylase activity"/>
    <property type="evidence" value="ECO:0007669"/>
    <property type="project" value="InterPro"/>
</dbReference>
<keyword evidence="5" id="KW-0169">Cobalamin biosynthesis</keyword>
<dbReference type="InterPro" id="IPR004485">
    <property type="entry name" value="Cobalamin_biosynth_CobD/CbiB"/>
</dbReference>
<evidence type="ECO:0000256" key="5">
    <source>
        <dbReference type="ARBA" id="ARBA00022573"/>
    </source>
</evidence>
<dbReference type="EMBL" id="MLJW01000817">
    <property type="protein sequence ID" value="OIQ82322.1"/>
    <property type="molecule type" value="Genomic_DNA"/>
</dbReference>
<dbReference type="UniPathway" id="UPA00148"/>
<gene>
    <name evidence="10" type="primary">cbiB_16</name>
    <name evidence="10" type="ORF">GALL_358850</name>
</gene>
<dbReference type="AlphaFoldDB" id="A0A1J5QGF4"/>
<dbReference type="PANTHER" id="PTHR34308">
    <property type="entry name" value="COBALAMIN BIOSYNTHESIS PROTEIN CBIB"/>
    <property type="match status" value="1"/>
</dbReference>
<keyword evidence="6 9" id="KW-0812">Transmembrane</keyword>
<dbReference type="NCBIfam" id="TIGR00380">
    <property type="entry name" value="cobal_cbiB"/>
    <property type="match status" value="1"/>
</dbReference>
<evidence type="ECO:0000256" key="4">
    <source>
        <dbReference type="ARBA" id="ARBA00022475"/>
    </source>
</evidence>
<comment type="pathway">
    <text evidence="2">Cofactor biosynthesis; adenosylcobalamin biosynthesis.</text>
</comment>
<evidence type="ECO:0000256" key="1">
    <source>
        <dbReference type="ARBA" id="ARBA00004651"/>
    </source>
</evidence>
<evidence type="ECO:0000256" key="2">
    <source>
        <dbReference type="ARBA" id="ARBA00004953"/>
    </source>
</evidence>
<feature type="transmembrane region" description="Helical" evidence="9">
    <location>
        <begin position="290"/>
        <end position="309"/>
    </location>
</feature>
<proteinExistence type="inferred from homology"/>
<comment type="subcellular location">
    <subcellularLocation>
        <location evidence="1">Cell membrane</location>
        <topology evidence="1">Multi-pass membrane protein</topology>
    </subcellularLocation>
</comment>
<evidence type="ECO:0000256" key="6">
    <source>
        <dbReference type="ARBA" id="ARBA00022692"/>
    </source>
</evidence>
<keyword evidence="7 9" id="KW-1133">Transmembrane helix</keyword>
<feature type="transmembrane region" description="Helical" evidence="9">
    <location>
        <begin position="155"/>
        <end position="177"/>
    </location>
</feature>
<feature type="transmembrane region" description="Helical" evidence="9">
    <location>
        <begin position="58"/>
        <end position="80"/>
    </location>
</feature>
<evidence type="ECO:0000256" key="3">
    <source>
        <dbReference type="ARBA" id="ARBA00006263"/>
    </source>
</evidence>